<protein>
    <submittedName>
        <fullName evidence="1">Dna ligase 1-like protein</fullName>
    </submittedName>
</protein>
<name>A0A161M7F4_TRIIF</name>
<keyword evidence="1" id="KW-0436">Ligase</keyword>
<sequence length="76" mass="8403">MILMGDANARIGEGQLLPEDMITNNLMYERKSRDELSNQKGENFMNLCDDQNLIILNGRAPGDSEGHFTFIGGQGS</sequence>
<dbReference type="Gene3D" id="3.60.10.10">
    <property type="entry name" value="Endonuclease/exonuclease/phosphatase"/>
    <property type="match status" value="1"/>
</dbReference>
<evidence type="ECO:0000313" key="1">
    <source>
        <dbReference type="EMBL" id="JAR98080.1"/>
    </source>
</evidence>
<dbReference type="InterPro" id="IPR036691">
    <property type="entry name" value="Endo/exonu/phosph_ase_sf"/>
</dbReference>
<accession>A0A161M7F4</accession>
<dbReference type="AlphaFoldDB" id="A0A161M7F4"/>
<dbReference type="GO" id="GO:0016874">
    <property type="term" value="F:ligase activity"/>
    <property type="evidence" value="ECO:0007669"/>
    <property type="project" value="UniProtKB-KW"/>
</dbReference>
<proteinExistence type="predicted"/>
<reference evidence="1" key="1">
    <citation type="submission" date="2016-04" db="EMBL/GenBank/DDBJ databases">
        <authorList>
            <person name="Calderon-Fernandez G.M.Sr."/>
        </authorList>
    </citation>
    <scope>NUCLEOTIDE SEQUENCE</scope>
    <source>
        <strain evidence="1">Int1</strain>
        <tissue evidence="1">Integument</tissue>
    </source>
</reference>
<reference evidence="1" key="2">
    <citation type="journal article" date="2017" name="J. Med. Entomol.">
        <title>Transcriptome Analysis of the Triatoma infestans (Hemiptera: Reduviidae) Integument.</title>
        <authorList>
            <person name="Calderon-Fernandez G.M."/>
            <person name="Moriconi D.E."/>
            <person name="Dulbecco A.B."/>
            <person name="Juarez M.P."/>
        </authorList>
    </citation>
    <scope>NUCLEOTIDE SEQUENCE</scope>
    <source>
        <strain evidence="1">Int1</strain>
        <tissue evidence="1">Integument</tissue>
    </source>
</reference>
<dbReference type="EMBL" id="GEMB01005232">
    <property type="protein sequence ID" value="JAR98080.1"/>
    <property type="molecule type" value="Transcribed_RNA"/>
</dbReference>
<organism evidence="1">
    <name type="scientific">Triatoma infestans</name>
    <name type="common">Assassin bug</name>
    <dbReference type="NCBI Taxonomy" id="30076"/>
    <lineage>
        <taxon>Eukaryota</taxon>
        <taxon>Metazoa</taxon>
        <taxon>Ecdysozoa</taxon>
        <taxon>Arthropoda</taxon>
        <taxon>Hexapoda</taxon>
        <taxon>Insecta</taxon>
        <taxon>Pterygota</taxon>
        <taxon>Neoptera</taxon>
        <taxon>Paraneoptera</taxon>
        <taxon>Hemiptera</taxon>
        <taxon>Heteroptera</taxon>
        <taxon>Panheteroptera</taxon>
        <taxon>Cimicomorpha</taxon>
        <taxon>Reduviidae</taxon>
        <taxon>Triatominae</taxon>
        <taxon>Triatoma</taxon>
    </lineage>
</organism>